<dbReference type="Pfam" id="PF05991">
    <property type="entry name" value="NYN_YacP"/>
    <property type="match status" value="1"/>
</dbReference>
<dbReference type="EMBL" id="PEBX01000015">
    <property type="protein sequence ID" value="PTQ57013.1"/>
    <property type="molecule type" value="Genomic_DNA"/>
</dbReference>
<evidence type="ECO:0008006" key="3">
    <source>
        <dbReference type="Google" id="ProtNLM"/>
    </source>
</evidence>
<evidence type="ECO:0000313" key="2">
    <source>
        <dbReference type="Proteomes" id="UP000244338"/>
    </source>
</evidence>
<organism evidence="1 2">
    <name type="scientific">Candidatus Carbonibacillus altaicus</name>
    <dbReference type="NCBI Taxonomy" id="2163959"/>
    <lineage>
        <taxon>Bacteria</taxon>
        <taxon>Bacillati</taxon>
        <taxon>Bacillota</taxon>
        <taxon>Bacilli</taxon>
        <taxon>Bacillales</taxon>
        <taxon>Candidatus Carbonibacillus</taxon>
    </lineage>
</organism>
<evidence type="ECO:0000313" key="1">
    <source>
        <dbReference type="EMBL" id="PTQ57013.1"/>
    </source>
</evidence>
<dbReference type="CDD" id="cd10912">
    <property type="entry name" value="PIN_YacP-like"/>
    <property type="match status" value="1"/>
</dbReference>
<dbReference type="Proteomes" id="UP000244338">
    <property type="component" value="Unassembled WGS sequence"/>
</dbReference>
<comment type="caution">
    <text evidence="1">The sequence shown here is derived from an EMBL/GenBank/DDBJ whole genome shotgun (WGS) entry which is preliminary data.</text>
</comment>
<protein>
    <recommendedName>
        <fullName evidence="3">NYN domain-containing protein</fullName>
    </recommendedName>
</protein>
<sequence length="186" mass="21263">MGVLYVDGYNMIGAWPPLQTFFAAGEITLAREELIQLLSEFGKMRDLEIVIVFDAGGAPGREHHVQVSGLTVVYTAEGETADTWIERAVSARLREKAVRRVKQAKSDRVAEDTRIYVATSDRDEQTFVLGRGALRISARELWEEVSGMRKEARQTMERWRSPGARVPLESHLPAHIREYFQKYRRK</sequence>
<reference evidence="2" key="1">
    <citation type="journal article" date="2018" name="Sci. Rep.">
        <title>Lignite coal burning seam in the remote Altai Mountains harbors a hydrogen-driven thermophilic microbial community.</title>
        <authorList>
            <person name="Kadnikov V.V."/>
            <person name="Mardanov A.V."/>
            <person name="Ivasenko D.A."/>
            <person name="Antsiferov D.V."/>
            <person name="Beletsky A.V."/>
            <person name="Karnachuk O.V."/>
            <person name="Ravin N.V."/>
        </authorList>
    </citation>
    <scope>NUCLEOTIDE SEQUENCE [LARGE SCALE GENOMIC DNA]</scope>
</reference>
<proteinExistence type="predicted"/>
<accession>A0A2R6Y2Y4</accession>
<dbReference type="PANTHER" id="PTHR34547">
    <property type="entry name" value="YACP-LIKE NYN DOMAIN PROTEIN"/>
    <property type="match status" value="1"/>
</dbReference>
<dbReference type="PANTHER" id="PTHR34547:SF1">
    <property type="entry name" value="YACP-LIKE NYN DOMAIN PROTEIN"/>
    <property type="match status" value="1"/>
</dbReference>
<dbReference type="AlphaFoldDB" id="A0A2R6Y2Y4"/>
<gene>
    <name evidence="1" type="ORF">BSOLF_2415</name>
</gene>
<name>A0A2R6Y2Y4_9BACL</name>
<dbReference type="InterPro" id="IPR010298">
    <property type="entry name" value="YacP-like"/>
</dbReference>